<keyword evidence="6 7" id="KW-0472">Membrane</keyword>
<feature type="transmembrane region" description="Helical" evidence="7">
    <location>
        <begin position="243"/>
        <end position="264"/>
    </location>
</feature>
<feature type="transmembrane region" description="Helical" evidence="7">
    <location>
        <begin position="189"/>
        <end position="208"/>
    </location>
</feature>
<keyword evidence="7" id="KW-1003">Cell membrane</keyword>
<proteinExistence type="inferred from homology"/>
<gene>
    <name evidence="7 8" type="primary">tatC</name>
    <name evidence="8" type="ORF">ACFSCS_02470</name>
</gene>
<keyword evidence="2 7" id="KW-0812">Transmembrane</keyword>
<dbReference type="HAMAP" id="MF_00902">
    <property type="entry name" value="TatC"/>
    <property type="match status" value="1"/>
</dbReference>
<protein>
    <recommendedName>
        <fullName evidence="7">Sec-independent protein translocase protein TatC</fullName>
    </recommendedName>
</protein>
<evidence type="ECO:0000313" key="8">
    <source>
        <dbReference type="EMBL" id="MFD1889048.1"/>
    </source>
</evidence>
<evidence type="ECO:0000313" key="9">
    <source>
        <dbReference type="Proteomes" id="UP001597326"/>
    </source>
</evidence>
<comment type="similarity">
    <text evidence="7">Belongs to the TatC family.</text>
</comment>
<accession>A0ABW4RRV1</accession>
<sequence>MSTTAEARPRARRLSWLHPPKPSDDGSMALVDHLKELRYRVIVAVAAILVTMVVCLVFGDQILTIVLRPFYIAIDTYRAANPEANVIISAEGLESPLLLRLKIALYAGLIISCPVWLYQVWAFIAPGLLRNEKRYALAFLGSGIPLFISGVLLGYWISPKGFAVMLGFTPNTPDLWNIQEVQKFLNFEMMMLMVFGLSFLLPVILIALNLVGVLKGATMGRFRVVAIFLCFVFGAVATPSTDPFSMCALAAPMALMYIISEVICRANDRRRAARGDEIVLPD</sequence>
<dbReference type="EMBL" id="JBHUFZ010000005">
    <property type="protein sequence ID" value="MFD1889048.1"/>
    <property type="molecule type" value="Genomic_DNA"/>
</dbReference>
<comment type="function">
    <text evidence="7">Part of the twin-arginine translocation (Tat) system that transports large folded proteins containing a characteristic twin-arginine motif in their signal peptide across membranes. Together with TatB, TatC is part of a receptor directly interacting with Tat signal peptides.</text>
</comment>
<evidence type="ECO:0000256" key="1">
    <source>
        <dbReference type="ARBA" id="ARBA00004141"/>
    </source>
</evidence>
<dbReference type="InterPro" id="IPR002033">
    <property type="entry name" value="TatC"/>
</dbReference>
<keyword evidence="9" id="KW-1185">Reference proteome</keyword>
<evidence type="ECO:0000256" key="7">
    <source>
        <dbReference type="HAMAP-Rule" id="MF_00902"/>
    </source>
</evidence>
<comment type="subunit">
    <text evidence="7">The Tat system comprises two distinct complexes: a TatABC complex, containing multiple copies of TatA, TatB and TatC subunits, and a separate TatA complex, containing only TatA subunits. Substrates initially bind to the TatABC complex, which probably triggers association of the separate TatA complex to form the active translocon.</text>
</comment>
<feature type="transmembrane region" description="Helical" evidence="7">
    <location>
        <begin position="136"/>
        <end position="157"/>
    </location>
</feature>
<comment type="caution">
    <text evidence="8">The sequence shown here is derived from an EMBL/GenBank/DDBJ whole genome shotgun (WGS) entry which is preliminary data.</text>
</comment>
<evidence type="ECO:0000256" key="6">
    <source>
        <dbReference type="ARBA" id="ARBA00023136"/>
    </source>
</evidence>
<evidence type="ECO:0000256" key="5">
    <source>
        <dbReference type="ARBA" id="ARBA00023010"/>
    </source>
</evidence>
<dbReference type="RefSeq" id="WP_343874864.1">
    <property type="nucleotide sequence ID" value="NZ_BAAAIX010000028.1"/>
</dbReference>
<evidence type="ECO:0000256" key="4">
    <source>
        <dbReference type="ARBA" id="ARBA00022989"/>
    </source>
</evidence>
<keyword evidence="5 7" id="KW-0811">Translocation</keyword>
<reference evidence="9" key="1">
    <citation type="journal article" date="2019" name="Int. J. Syst. Evol. Microbiol.">
        <title>The Global Catalogue of Microorganisms (GCM) 10K type strain sequencing project: providing services to taxonomists for standard genome sequencing and annotation.</title>
        <authorList>
            <consortium name="The Broad Institute Genomics Platform"/>
            <consortium name="The Broad Institute Genome Sequencing Center for Infectious Disease"/>
            <person name="Wu L."/>
            <person name="Ma J."/>
        </authorList>
    </citation>
    <scope>NUCLEOTIDE SEQUENCE [LARGE SCALE GENOMIC DNA]</scope>
    <source>
        <strain evidence="9">CAIM 431</strain>
    </source>
</reference>
<evidence type="ECO:0000256" key="3">
    <source>
        <dbReference type="ARBA" id="ARBA00022927"/>
    </source>
</evidence>
<dbReference type="Proteomes" id="UP001597326">
    <property type="component" value="Unassembled WGS sequence"/>
</dbReference>
<feature type="transmembrane region" description="Helical" evidence="7">
    <location>
        <begin position="220"/>
        <end position="237"/>
    </location>
</feature>
<comment type="subcellular location">
    <subcellularLocation>
        <location evidence="7">Cell membrane</location>
        <topology evidence="7">Multi-pass membrane protein</topology>
    </subcellularLocation>
    <subcellularLocation>
        <location evidence="1">Membrane</location>
        <topology evidence="1">Multi-pass membrane protein</topology>
    </subcellularLocation>
</comment>
<dbReference type="PRINTS" id="PR01840">
    <property type="entry name" value="TATCFAMILY"/>
</dbReference>
<dbReference type="Pfam" id="PF00902">
    <property type="entry name" value="TatC"/>
    <property type="match status" value="1"/>
</dbReference>
<feature type="transmembrane region" description="Helical" evidence="7">
    <location>
        <begin position="103"/>
        <end position="124"/>
    </location>
</feature>
<name>A0ABW4RRV1_9ACTN</name>
<dbReference type="PANTHER" id="PTHR30371:SF0">
    <property type="entry name" value="SEC-INDEPENDENT PROTEIN TRANSLOCASE PROTEIN TATC, CHLOROPLASTIC-RELATED"/>
    <property type="match status" value="1"/>
</dbReference>
<feature type="transmembrane region" description="Helical" evidence="7">
    <location>
        <begin position="37"/>
        <end position="59"/>
    </location>
</feature>
<dbReference type="PANTHER" id="PTHR30371">
    <property type="entry name" value="SEC-INDEPENDENT PROTEIN TRANSLOCASE PROTEIN TATC"/>
    <property type="match status" value="1"/>
</dbReference>
<evidence type="ECO:0000256" key="2">
    <source>
        <dbReference type="ARBA" id="ARBA00022692"/>
    </source>
</evidence>
<organism evidence="8 9">
    <name type="scientific">Luteococcus peritonei</name>
    <dbReference type="NCBI Taxonomy" id="88874"/>
    <lineage>
        <taxon>Bacteria</taxon>
        <taxon>Bacillati</taxon>
        <taxon>Actinomycetota</taxon>
        <taxon>Actinomycetes</taxon>
        <taxon>Propionibacteriales</taxon>
        <taxon>Propionibacteriaceae</taxon>
        <taxon>Luteococcus</taxon>
    </lineage>
</organism>
<keyword evidence="3 7" id="KW-0653">Protein transport</keyword>
<keyword evidence="7" id="KW-0813">Transport</keyword>
<keyword evidence="4 7" id="KW-1133">Transmembrane helix</keyword>
<dbReference type="NCBIfam" id="TIGR00945">
    <property type="entry name" value="tatC"/>
    <property type="match status" value="1"/>
</dbReference>